<dbReference type="STRING" id="762983.HMPREF9444_00460"/>
<protein>
    <recommendedName>
        <fullName evidence="1">AAA+ ATPase domain-containing protein</fullName>
    </recommendedName>
</protein>
<dbReference type="InterPro" id="IPR013317">
    <property type="entry name" value="DnaA_dom"/>
</dbReference>
<dbReference type="SMART" id="SM00382">
    <property type="entry name" value="AAA"/>
    <property type="match status" value="1"/>
</dbReference>
<dbReference type="HOGENOM" id="CLU_414997_0_0_6"/>
<name>E8LIE3_SUCHY</name>
<organism evidence="2 3">
    <name type="scientific">Succinatimonas hippei (strain DSM 22608 / JCM 16073 / KCTC 15190 / YIT 12066)</name>
    <dbReference type="NCBI Taxonomy" id="762983"/>
    <lineage>
        <taxon>Bacteria</taxon>
        <taxon>Pseudomonadati</taxon>
        <taxon>Pseudomonadota</taxon>
        <taxon>Gammaproteobacteria</taxon>
        <taxon>Aeromonadales</taxon>
        <taxon>Succinivibrionaceae</taxon>
        <taxon>Succinatimonas</taxon>
    </lineage>
</organism>
<evidence type="ECO:0000259" key="1">
    <source>
        <dbReference type="SMART" id="SM00382"/>
    </source>
</evidence>
<dbReference type="RefSeq" id="WP_009142681.1">
    <property type="nucleotide sequence ID" value="NZ_GL830958.1"/>
</dbReference>
<feature type="domain" description="AAA+ ATPase" evidence="1">
    <location>
        <begin position="40"/>
        <end position="239"/>
    </location>
</feature>
<proteinExistence type="predicted"/>
<reference evidence="2 3" key="1">
    <citation type="submission" date="2011-01" db="EMBL/GenBank/DDBJ databases">
        <authorList>
            <person name="Weinstock G."/>
            <person name="Sodergren E."/>
            <person name="Clifton S."/>
            <person name="Fulton L."/>
            <person name="Fulton B."/>
            <person name="Courtney L."/>
            <person name="Fronick C."/>
            <person name="Harrison M."/>
            <person name="Strong C."/>
            <person name="Farmer C."/>
            <person name="Delahaunty K."/>
            <person name="Markovic C."/>
            <person name="Hall O."/>
            <person name="Minx P."/>
            <person name="Tomlinson C."/>
            <person name="Mitreva M."/>
            <person name="Hou S."/>
            <person name="Chen J."/>
            <person name="Wollam A."/>
            <person name="Pepin K.H."/>
            <person name="Johnson M."/>
            <person name="Bhonagiri V."/>
            <person name="Zhang X."/>
            <person name="Suruliraj S."/>
            <person name="Warren W."/>
            <person name="Chinwalla A."/>
            <person name="Mardis E.R."/>
            <person name="Wilson R.K."/>
        </authorList>
    </citation>
    <scope>NUCLEOTIDE SEQUENCE [LARGE SCALE GENOMIC DNA]</scope>
    <source>
        <strain evidence="3">DSM 22608 / JCM 16073 / KCTC 15190 / YIT 12066</strain>
    </source>
</reference>
<sequence length="661" mass="76487">MLTSAEYNPELSFSTLLIGHYNKQCYKKLMDICLYPKHHIGEIFLLTGKRGTGKTHLLRAFQNEFKLKHNKLKCGYLDCRKEFYALNYYWYKSSTVYSTFNDYFAAYDVLILDNVDTFFDSLIFKDATIEILRNFSKNKVAILSSAFVADKFHFTSPYAKEFVKQIGVYKRLDFKKISLQEKLQIAFKNNEYFREPLPDNIVYLAASSFRENLTKLKQLLSLAAVAHIAEKELDSEDLRAICKGLQDGDDCFYDRTFYNLSYVKSNIQSKSAKENIPVNGIKFASYLLNAKDYGSWRPSFLLLKPSTHPFSVLEDVHLTPKEHEKEVEGIYEKVYDCYFSKGWGCYEENGPAIMIERPYPKKIDKLQTSEIKKIRSDIEKILQRPIRISNAGIEIPYKKRFFVRLRDVADQSWLLNYRCSSTKIPVCLGINSAYGYPWIEDFADIGWLALVGKDPHTLFISLMTGFLLFKSPQEMRMVNIGQKFKSLYAGLPHLIDLKKGLKEICADCLSEIYKRENFLKANGFNSFSEYKTHCRGENFNCKEQSLPYILVFGEEIDDYEEDAAALIEIAKEGRKVGIFSIFTFKSSQSPAATKILYKSDIPILAFKMEVSDSEALLKNDDASQLLPYGDYILCNKNRDRWHSTLVTEKDYLKIKAAWLLK</sequence>
<dbReference type="Pfam" id="PF00308">
    <property type="entry name" value="Bac_DnaA"/>
    <property type="match status" value="1"/>
</dbReference>
<accession>E8LIE3</accession>
<keyword evidence="3" id="KW-1185">Reference proteome</keyword>
<dbReference type="AlphaFoldDB" id="E8LIE3"/>
<dbReference type="Proteomes" id="UP000018458">
    <property type="component" value="Unassembled WGS sequence"/>
</dbReference>
<dbReference type="SUPFAM" id="SSF52540">
    <property type="entry name" value="P-loop containing nucleoside triphosphate hydrolases"/>
    <property type="match status" value="1"/>
</dbReference>
<dbReference type="eggNOG" id="COG1674">
    <property type="taxonomic scope" value="Bacteria"/>
</dbReference>
<dbReference type="EMBL" id="AEVO01000020">
    <property type="protein sequence ID" value="EFY07711.1"/>
    <property type="molecule type" value="Genomic_DNA"/>
</dbReference>
<dbReference type="Gene3D" id="3.40.50.300">
    <property type="entry name" value="P-loop containing nucleotide triphosphate hydrolases"/>
    <property type="match status" value="2"/>
</dbReference>
<gene>
    <name evidence="2" type="ORF">HMPREF9444_00460</name>
</gene>
<dbReference type="InterPro" id="IPR003593">
    <property type="entry name" value="AAA+_ATPase"/>
</dbReference>
<dbReference type="OrthoDB" id="9807790at2"/>
<evidence type="ECO:0000313" key="3">
    <source>
        <dbReference type="Proteomes" id="UP000018458"/>
    </source>
</evidence>
<comment type="caution">
    <text evidence="2">The sequence shown here is derived from an EMBL/GenBank/DDBJ whole genome shotgun (WGS) entry which is preliminary data.</text>
</comment>
<dbReference type="InterPro" id="IPR027417">
    <property type="entry name" value="P-loop_NTPase"/>
</dbReference>
<evidence type="ECO:0000313" key="2">
    <source>
        <dbReference type="EMBL" id="EFY07711.1"/>
    </source>
</evidence>